<sequence length="126" mass="13918">MASLSKVIQRGVDTAFKAIGDIAKPGMWRQIRTTGTNAIDINGGVPIQPYTDYPLPRVVFARFKQEETDHTTITLNDQKVLFPRQDLPVEPADSDAVIDSKGRLWQVVRVMSPPADAVVICQVRAS</sequence>
<proteinExistence type="predicted"/>
<keyword evidence="2" id="KW-1185">Reference proteome</keyword>
<accession>A0A385EBC8</accession>
<reference evidence="2" key="1">
    <citation type="submission" date="2018-07" db="EMBL/GenBank/DDBJ databases">
        <title>Giant CbK-like Caulobacter bacteriophages have genetically divergent genomes.</title>
        <authorList>
            <person name="Wilson K.M."/>
            <person name="Ely B."/>
        </authorList>
    </citation>
    <scope>NUCLEOTIDE SEQUENCE [LARGE SCALE GENOMIC DNA]</scope>
</reference>
<evidence type="ECO:0000313" key="2">
    <source>
        <dbReference type="Proteomes" id="UP000259421"/>
    </source>
</evidence>
<organism evidence="1 2">
    <name type="scientific">Caulobacter phage CcrBL9</name>
    <dbReference type="NCBI Taxonomy" id="2283270"/>
    <lineage>
        <taxon>Viruses</taxon>
        <taxon>Duplodnaviria</taxon>
        <taxon>Heunggongvirae</taxon>
        <taxon>Uroviricota</taxon>
        <taxon>Caudoviricetes</taxon>
        <taxon>Jeanschmidtviridae</taxon>
        <taxon>Bertelyvirus</taxon>
        <taxon>Bertelyvirus BL9</taxon>
    </lineage>
</organism>
<evidence type="ECO:0000313" key="1">
    <source>
        <dbReference type="EMBL" id="AXQ69184.1"/>
    </source>
</evidence>
<evidence type="ECO:0008006" key="3">
    <source>
        <dbReference type="Google" id="ProtNLM"/>
    </source>
</evidence>
<name>A0A385EBC8_9CAUD</name>
<gene>
    <name evidence="1" type="ORF">CcrBL9_gp160</name>
</gene>
<protein>
    <recommendedName>
        <fullName evidence="3">Head-tail joining protein</fullName>
    </recommendedName>
</protein>
<reference evidence="1 2" key="2">
    <citation type="submission" date="2018-09" db="EMBL/GenBank/DDBJ databases">
        <title>Giant CbK-like Caulobacter bacteriophages have genetically divergent genomes.</title>
        <authorList>
            <person name="Wilson K."/>
            <person name="Ely B."/>
        </authorList>
    </citation>
    <scope>NUCLEOTIDE SEQUENCE [LARGE SCALE GENOMIC DNA]</scope>
</reference>
<dbReference type="EMBL" id="MH588546">
    <property type="protein sequence ID" value="AXQ69184.1"/>
    <property type="molecule type" value="Genomic_DNA"/>
</dbReference>
<dbReference type="Proteomes" id="UP000259421">
    <property type="component" value="Segment"/>
</dbReference>